<feature type="compositionally biased region" description="Gly residues" evidence="3">
    <location>
        <begin position="96"/>
        <end position="107"/>
    </location>
</feature>
<evidence type="ECO:0000256" key="1">
    <source>
        <dbReference type="ARBA" id="ARBA00005964"/>
    </source>
</evidence>
<keyword evidence="2" id="KW-0325">Glycoprotein</keyword>
<feature type="domain" description="Carboxylesterase type B" evidence="4">
    <location>
        <begin position="23"/>
        <end position="92"/>
    </location>
</feature>
<gene>
    <name evidence="5" type="ORF">Pcinc_043913</name>
</gene>
<organism evidence="5 6">
    <name type="scientific">Petrolisthes cinctipes</name>
    <name type="common">Flat porcelain crab</name>
    <dbReference type="NCBI Taxonomy" id="88211"/>
    <lineage>
        <taxon>Eukaryota</taxon>
        <taxon>Metazoa</taxon>
        <taxon>Ecdysozoa</taxon>
        <taxon>Arthropoda</taxon>
        <taxon>Crustacea</taxon>
        <taxon>Multicrustacea</taxon>
        <taxon>Malacostraca</taxon>
        <taxon>Eumalacostraca</taxon>
        <taxon>Eucarida</taxon>
        <taxon>Decapoda</taxon>
        <taxon>Pleocyemata</taxon>
        <taxon>Anomura</taxon>
        <taxon>Galatheoidea</taxon>
        <taxon>Porcellanidae</taxon>
        <taxon>Petrolisthes</taxon>
    </lineage>
</organism>
<evidence type="ECO:0000259" key="4">
    <source>
        <dbReference type="Pfam" id="PF00135"/>
    </source>
</evidence>
<name>A0AAE1EHE2_PETCI</name>
<dbReference type="PANTHER" id="PTHR43903">
    <property type="entry name" value="NEUROLIGIN"/>
    <property type="match status" value="1"/>
</dbReference>
<protein>
    <recommendedName>
        <fullName evidence="4">Carboxylesterase type B domain-containing protein</fullName>
    </recommendedName>
</protein>
<dbReference type="Gene3D" id="3.40.50.1820">
    <property type="entry name" value="alpha/beta hydrolase"/>
    <property type="match status" value="1"/>
</dbReference>
<proteinExistence type="inferred from homology"/>
<feature type="region of interest" description="Disordered" evidence="3">
    <location>
        <begin position="96"/>
        <end position="116"/>
    </location>
</feature>
<comment type="similarity">
    <text evidence="1">Belongs to the type-B carboxylesterase/lipase family.</text>
</comment>
<comment type="caution">
    <text evidence="5">The sequence shown here is derived from an EMBL/GenBank/DDBJ whole genome shotgun (WGS) entry which is preliminary data.</text>
</comment>
<sequence length="116" mass="11701">MNVSLPSTGFFNPNVDPVGRATVANYGLMDQLAALHWVQENIVRFGGDPGHVTVMGHGTGAALLNFLVISPAAAGAGLFKRAILMSGSALRSLGSGTGAGVLRGAGGEAAQVSRAR</sequence>
<reference evidence="5" key="1">
    <citation type="submission" date="2023-10" db="EMBL/GenBank/DDBJ databases">
        <title>Genome assemblies of two species of porcelain crab, Petrolisthes cinctipes and Petrolisthes manimaculis (Anomura: Porcellanidae).</title>
        <authorList>
            <person name="Angst P."/>
        </authorList>
    </citation>
    <scope>NUCLEOTIDE SEQUENCE</scope>
    <source>
        <strain evidence="5">PB745_01</strain>
        <tissue evidence="5">Gill</tissue>
    </source>
</reference>
<dbReference type="AlphaFoldDB" id="A0AAE1EHE2"/>
<evidence type="ECO:0000313" key="5">
    <source>
        <dbReference type="EMBL" id="KAK3849326.1"/>
    </source>
</evidence>
<dbReference type="EMBL" id="JAWQEG010008990">
    <property type="protein sequence ID" value="KAK3849326.1"/>
    <property type="molecule type" value="Genomic_DNA"/>
</dbReference>
<evidence type="ECO:0000256" key="3">
    <source>
        <dbReference type="SAM" id="MobiDB-lite"/>
    </source>
</evidence>
<keyword evidence="6" id="KW-1185">Reference proteome</keyword>
<dbReference type="Pfam" id="PF00135">
    <property type="entry name" value="COesterase"/>
    <property type="match status" value="1"/>
</dbReference>
<dbReference type="SUPFAM" id="SSF53474">
    <property type="entry name" value="alpha/beta-Hydrolases"/>
    <property type="match status" value="1"/>
</dbReference>
<dbReference type="InterPro" id="IPR051093">
    <property type="entry name" value="Neuroligin/BSAL"/>
</dbReference>
<evidence type="ECO:0000313" key="6">
    <source>
        <dbReference type="Proteomes" id="UP001286313"/>
    </source>
</evidence>
<dbReference type="InterPro" id="IPR002018">
    <property type="entry name" value="CarbesteraseB"/>
</dbReference>
<dbReference type="Proteomes" id="UP001286313">
    <property type="component" value="Unassembled WGS sequence"/>
</dbReference>
<accession>A0AAE1EHE2</accession>
<dbReference type="InterPro" id="IPR029058">
    <property type="entry name" value="AB_hydrolase_fold"/>
</dbReference>
<evidence type="ECO:0000256" key="2">
    <source>
        <dbReference type="ARBA" id="ARBA00023180"/>
    </source>
</evidence>